<accession>A0ACB8B277</accession>
<comment type="caution">
    <text evidence="1">The sequence shown here is derived from an EMBL/GenBank/DDBJ whole genome shotgun (WGS) entry which is preliminary data.</text>
</comment>
<dbReference type="Proteomes" id="UP000790709">
    <property type="component" value="Unassembled WGS sequence"/>
</dbReference>
<organism evidence="1 2">
    <name type="scientific">Leucogyrophana mollusca</name>
    <dbReference type="NCBI Taxonomy" id="85980"/>
    <lineage>
        <taxon>Eukaryota</taxon>
        <taxon>Fungi</taxon>
        <taxon>Dikarya</taxon>
        <taxon>Basidiomycota</taxon>
        <taxon>Agaricomycotina</taxon>
        <taxon>Agaricomycetes</taxon>
        <taxon>Agaricomycetidae</taxon>
        <taxon>Boletales</taxon>
        <taxon>Boletales incertae sedis</taxon>
        <taxon>Leucogyrophana</taxon>
    </lineage>
</organism>
<name>A0ACB8B277_9AGAM</name>
<evidence type="ECO:0000313" key="1">
    <source>
        <dbReference type="EMBL" id="KAH7919762.1"/>
    </source>
</evidence>
<reference evidence="1" key="1">
    <citation type="journal article" date="2021" name="New Phytol.">
        <title>Evolutionary innovations through gain and loss of genes in the ectomycorrhizal Boletales.</title>
        <authorList>
            <person name="Wu G."/>
            <person name="Miyauchi S."/>
            <person name="Morin E."/>
            <person name="Kuo A."/>
            <person name="Drula E."/>
            <person name="Varga T."/>
            <person name="Kohler A."/>
            <person name="Feng B."/>
            <person name="Cao Y."/>
            <person name="Lipzen A."/>
            <person name="Daum C."/>
            <person name="Hundley H."/>
            <person name="Pangilinan J."/>
            <person name="Johnson J."/>
            <person name="Barry K."/>
            <person name="LaButti K."/>
            <person name="Ng V."/>
            <person name="Ahrendt S."/>
            <person name="Min B."/>
            <person name="Choi I.G."/>
            <person name="Park H."/>
            <person name="Plett J.M."/>
            <person name="Magnuson J."/>
            <person name="Spatafora J.W."/>
            <person name="Nagy L.G."/>
            <person name="Henrissat B."/>
            <person name="Grigoriev I.V."/>
            <person name="Yang Z.L."/>
            <person name="Xu J."/>
            <person name="Martin F.M."/>
        </authorList>
    </citation>
    <scope>NUCLEOTIDE SEQUENCE</scope>
    <source>
        <strain evidence="1">KUC20120723A-06</strain>
    </source>
</reference>
<gene>
    <name evidence="1" type="ORF">BV22DRAFT_1133597</name>
</gene>
<dbReference type="EMBL" id="MU266632">
    <property type="protein sequence ID" value="KAH7919762.1"/>
    <property type="molecule type" value="Genomic_DNA"/>
</dbReference>
<protein>
    <submittedName>
        <fullName evidence="1">Uncharacterized protein</fullName>
    </submittedName>
</protein>
<evidence type="ECO:0000313" key="2">
    <source>
        <dbReference type="Proteomes" id="UP000790709"/>
    </source>
</evidence>
<proteinExistence type="predicted"/>
<keyword evidence="2" id="KW-1185">Reference proteome</keyword>
<sequence length="189" mass="20877">MSIVVRAIQNPMNSYTDLNFVIPQGITDIQQIDKGFIYVNNIAVGTKIGNHITKLLPPELRGLGVIRPYNAAQSKDYRKEVMEQFKAGNARILICTNTTGMGCIPDIDFVMQWKLPVSVSMFVQRARRAACTKSRKGLVVLLVEQAMYAVDIDKRASETAGGDLTLTGTQGGQKGRKRQKGERKAYAQA</sequence>